<keyword evidence="8" id="KW-0472">Membrane</keyword>
<feature type="domain" description="Type II/III secretion system secretin-like" evidence="12">
    <location>
        <begin position="561"/>
        <end position="724"/>
    </location>
</feature>
<dbReference type="InterPro" id="IPR001775">
    <property type="entry name" value="GspD/PilQ"/>
</dbReference>
<evidence type="ECO:0000256" key="1">
    <source>
        <dbReference type="ARBA" id="ARBA00004442"/>
    </source>
</evidence>
<dbReference type="PANTHER" id="PTHR30332:SF25">
    <property type="entry name" value="SECRETIN XPSD"/>
    <property type="match status" value="1"/>
</dbReference>
<dbReference type="EMBL" id="JBHTND010000034">
    <property type="protein sequence ID" value="MFD1303645.1"/>
    <property type="molecule type" value="Genomic_DNA"/>
</dbReference>
<keyword evidence="4" id="KW-1134">Transmembrane beta strand</keyword>
<dbReference type="PRINTS" id="PR00811">
    <property type="entry name" value="BCTERIALGSPD"/>
</dbReference>
<evidence type="ECO:0000259" key="13">
    <source>
        <dbReference type="Pfam" id="PF03958"/>
    </source>
</evidence>
<evidence type="ECO:0000256" key="5">
    <source>
        <dbReference type="ARBA" id="ARBA00022692"/>
    </source>
</evidence>
<dbReference type="InterPro" id="IPR038591">
    <property type="entry name" value="NolW-like_sf"/>
</dbReference>
<feature type="domain" description="NolW-like" evidence="13">
    <location>
        <begin position="198"/>
        <end position="259"/>
    </location>
</feature>
<comment type="subcellular location">
    <subcellularLocation>
        <location evidence="1 10">Cell outer membrane</location>
    </subcellularLocation>
</comment>
<keyword evidence="5" id="KW-0812">Transmembrane</keyword>
<evidence type="ECO:0000313" key="16">
    <source>
        <dbReference type="Proteomes" id="UP001597176"/>
    </source>
</evidence>
<evidence type="ECO:0000259" key="14">
    <source>
        <dbReference type="Pfam" id="PF21305"/>
    </source>
</evidence>
<reference evidence="16" key="1">
    <citation type="journal article" date="2019" name="Int. J. Syst. Evol. Microbiol.">
        <title>The Global Catalogue of Microorganisms (GCM) 10K type strain sequencing project: providing services to taxonomists for standard genome sequencing and annotation.</title>
        <authorList>
            <consortium name="The Broad Institute Genomics Platform"/>
            <consortium name="The Broad Institute Genome Sequencing Center for Infectious Disease"/>
            <person name="Wu L."/>
            <person name="Ma J."/>
        </authorList>
    </citation>
    <scope>NUCLEOTIDE SEQUENCE [LARGE SCALE GENOMIC DNA]</scope>
    <source>
        <strain evidence="16">CCUG 56108</strain>
    </source>
</reference>
<evidence type="ECO:0000256" key="10">
    <source>
        <dbReference type="RuleBase" id="RU004004"/>
    </source>
</evidence>
<keyword evidence="9" id="KW-0998">Cell outer membrane</keyword>
<dbReference type="Gene3D" id="3.30.1370.120">
    <property type="match status" value="2"/>
</dbReference>
<evidence type="ECO:0000256" key="7">
    <source>
        <dbReference type="ARBA" id="ARBA00022927"/>
    </source>
</evidence>
<comment type="similarity">
    <text evidence="2">Belongs to the bacterial secretin family. GSP D subfamily.</text>
</comment>
<evidence type="ECO:0000256" key="9">
    <source>
        <dbReference type="ARBA" id="ARBA00023237"/>
    </source>
</evidence>
<keyword evidence="16" id="KW-1185">Reference proteome</keyword>
<dbReference type="InterPro" id="IPR013356">
    <property type="entry name" value="T2SS_GspD"/>
</dbReference>
<dbReference type="PANTHER" id="PTHR30332">
    <property type="entry name" value="PROBABLE GENERAL SECRETION PATHWAY PROTEIN D"/>
    <property type="match status" value="1"/>
</dbReference>
<evidence type="ECO:0000256" key="8">
    <source>
        <dbReference type="ARBA" id="ARBA00023136"/>
    </source>
</evidence>
<dbReference type="Pfam" id="PF21305">
    <property type="entry name" value="type_II_gspD_N0"/>
    <property type="match status" value="1"/>
</dbReference>
<dbReference type="RefSeq" id="WP_238209125.1">
    <property type="nucleotide sequence ID" value="NZ_JBHTND010000034.1"/>
</dbReference>
<proteinExistence type="inferred from homology"/>
<dbReference type="InterPro" id="IPR049371">
    <property type="entry name" value="GspD-like_N0"/>
</dbReference>
<dbReference type="Proteomes" id="UP001597176">
    <property type="component" value="Unassembled WGS sequence"/>
</dbReference>
<sequence>MALSGCVASDGLDPSHAGISQAGPSDASLVDLTARRSREVSMGKPPSGALLASSRETARTVNFGSEMAEAEIGGRPTSTAQGEDNPFKTVALRNAAENQPAAGRYVMNFEDADIKEVLQSVLGTMLGVTYTVAPNVSGRITLSSTTQLTRIEVLSTLETVLAAQNIALTKIGSTYRVAPMAVGGGVMDGGEAMPGNGVSVVPLRFTSAATMTKLLSGFIAETDGLRIDPGRNAILVRGPAPNREEAVRAIESFDTDWMQNQSVSLFEVRRARVDAVVAELTRIFDNENNNGSGSGLIQFKSISRMRAILAISKNPALIRRAETWIRRLDQESDRAADNVFVYRPRHRDAKELARLVNSLFKNGGTGSSDSPGAMGLGGGLSTTPFGSGSQDGGGRGSEGGSLNPGGAQSSLAQPVSATRSGGFRTAPASAEAFTPDPVQNEGESGRGGQSRRLALSVNADPANNTVVSYTDGETYQKILAVMRSLDVAPVQVAINVIIAEVQLNDALKYGIQFYLRSNRMGLGANKGSIGLGDTAEQILKSKLPGFNFVGGGNSPDVVISALDSISKVQVLSSPSLVVMENKPAVLQVGDQVPITTRQGQSVVNVDAPVLNQVEFKDTGIILKLIPRVGQSDTVTLDVEQEISNVSKGEDTLTPTISRRRVSSSLTINNGQTVLLAGMISESRHAVKDGIPYLARTLIGDLFGSTDKGFDRKELVMFIRPVVVRNGEDATSVAEEFRSRLKFSGRPRADASARAAIYKQ</sequence>
<feature type="region of interest" description="Disordered" evidence="11">
    <location>
        <begin position="1"/>
        <end position="29"/>
    </location>
</feature>
<feature type="region of interest" description="Disordered" evidence="11">
    <location>
        <begin position="37"/>
        <end position="56"/>
    </location>
</feature>
<dbReference type="InterPro" id="IPR050810">
    <property type="entry name" value="Bact_Secretion_Sys_Channel"/>
</dbReference>
<keyword evidence="3 10" id="KW-0813">Transport</keyword>
<protein>
    <submittedName>
        <fullName evidence="15">Type II secretion system secretin GspD</fullName>
    </submittedName>
</protein>
<gene>
    <name evidence="15" type="primary">gspD</name>
    <name evidence="15" type="ORF">ACFQ4G_18910</name>
</gene>
<evidence type="ECO:0000256" key="4">
    <source>
        <dbReference type="ARBA" id="ARBA00022452"/>
    </source>
</evidence>
<dbReference type="Pfam" id="PF03958">
    <property type="entry name" value="Secretin_N"/>
    <property type="match status" value="1"/>
</dbReference>
<evidence type="ECO:0000256" key="6">
    <source>
        <dbReference type="ARBA" id="ARBA00022729"/>
    </source>
</evidence>
<keyword evidence="7" id="KW-0653">Protein transport</keyword>
<feature type="region of interest" description="Disordered" evidence="11">
    <location>
        <begin position="361"/>
        <end position="450"/>
    </location>
</feature>
<evidence type="ECO:0000256" key="11">
    <source>
        <dbReference type="SAM" id="MobiDB-lite"/>
    </source>
</evidence>
<dbReference type="InterPro" id="IPR004846">
    <property type="entry name" value="T2SS/T3SS_dom"/>
</dbReference>
<evidence type="ECO:0000259" key="12">
    <source>
        <dbReference type="Pfam" id="PF00263"/>
    </source>
</evidence>
<organism evidence="15 16">
    <name type="scientific">Methylobacterium marchantiae</name>
    <dbReference type="NCBI Taxonomy" id="600331"/>
    <lineage>
        <taxon>Bacteria</taxon>
        <taxon>Pseudomonadati</taxon>
        <taxon>Pseudomonadota</taxon>
        <taxon>Alphaproteobacteria</taxon>
        <taxon>Hyphomicrobiales</taxon>
        <taxon>Methylobacteriaceae</taxon>
        <taxon>Methylobacterium</taxon>
    </lineage>
</organism>
<evidence type="ECO:0000256" key="3">
    <source>
        <dbReference type="ARBA" id="ARBA00022448"/>
    </source>
</evidence>
<evidence type="ECO:0000256" key="2">
    <source>
        <dbReference type="ARBA" id="ARBA00006980"/>
    </source>
</evidence>
<dbReference type="NCBIfam" id="TIGR02517">
    <property type="entry name" value="type_II_gspD"/>
    <property type="match status" value="1"/>
</dbReference>
<keyword evidence="6" id="KW-0732">Signal</keyword>
<accession>A0ABW3X349</accession>
<dbReference type="Pfam" id="PF00263">
    <property type="entry name" value="Secretin"/>
    <property type="match status" value="1"/>
</dbReference>
<dbReference type="Gene3D" id="3.55.50.30">
    <property type="match status" value="1"/>
</dbReference>
<feature type="domain" description="GspD-like N0" evidence="14">
    <location>
        <begin position="107"/>
        <end position="177"/>
    </location>
</feature>
<name>A0ABW3X349_9HYPH</name>
<feature type="compositionally biased region" description="Polar residues" evidence="11">
    <location>
        <begin position="407"/>
        <end position="419"/>
    </location>
</feature>
<feature type="compositionally biased region" description="Gly residues" evidence="11">
    <location>
        <begin position="389"/>
        <end position="403"/>
    </location>
</feature>
<dbReference type="InterPro" id="IPR005644">
    <property type="entry name" value="NolW-like"/>
</dbReference>
<comment type="caution">
    <text evidence="15">The sequence shown here is derived from an EMBL/GenBank/DDBJ whole genome shotgun (WGS) entry which is preliminary data.</text>
</comment>
<evidence type="ECO:0000313" key="15">
    <source>
        <dbReference type="EMBL" id="MFD1303645.1"/>
    </source>
</evidence>